<dbReference type="Proteomes" id="UP001208131">
    <property type="component" value="Unassembled WGS sequence"/>
</dbReference>
<evidence type="ECO:0000313" key="2">
    <source>
        <dbReference type="Proteomes" id="UP001208131"/>
    </source>
</evidence>
<accession>A0AAE3IHP2</accession>
<reference evidence="1 2" key="1">
    <citation type="journal article" date="2021" name="ISME Commun">
        <title>Automated analysis of genomic sequences facilitates high-throughput and comprehensive description of bacteria.</title>
        <authorList>
            <person name="Hitch T.C.A."/>
        </authorList>
    </citation>
    <scope>NUCLEOTIDE SEQUENCE [LARGE SCALE GENOMIC DNA]</scope>
    <source>
        <strain evidence="1 2">Sanger_31</strain>
    </source>
</reference>
<comment type="caution">
    <text evidence="1">The sequence shown here is derived from an EMBL/GenBank/DDBJ whole genome shotgun (WGS) entry which is preliminary data.</text>
</comment>
<dbReference type="InterPro" id="IPR026002">
    <property type="entry name" value="ATC_hydrolase-like"/>
</dbReference>
<dbReference type="Pfam" id="PF14196">
    <property type="entry name" value="ATC_hydrolase"/>
    <property type="match status" value="1"/>
</dbReference>
<sequence>MENTLSVKMIFHFYHSVVKAELKRRGFPKEVAKKIEEEHGKIVARAKDIGKSKLLSSYIMASYYIAMNRSTGKSAQENFEIFRDGLCASKLFHKVMGDVDSYLDPKKMPGRLKWSEDSHKRLYENDWVVDILPGNGEYDLGYDYHECGACKLCKDEGCPELAAYICRMDFVLADMMNMKLVRTGTIAEGASYCDFRYSRKK</sequence>
<dbReference type="GO" id="GO:0016787">
    <property type="term" value="F:hydrolase activity"/>
    <property type="evidence" value="ECO:0007669"/>
    <property type="project" value="UniProtKB-KW"/>
</dbReference>
<proteinExistence type="predicted"/>
<dbReference type="EMBL" id="JAOQJZ010000008">
    <property type="protein sequence ID" value="MCU6706030.1"/>
    <property type="molecule type" value="Genomic_DNA"/>
</dbReference>
<keyword evidence="1" id="KW-0378">Hydrolase</keyword>
<protein>
    <submittedName>
        <fullName evidence="1">L-2-amino-thiazoline-4-carboxylic acid hydrolase</fullName>
    </submittedName>
</protein>
<gene>
    <name evidence="1" type="ORF">OCV57_08845</name>
</gene>
<dbReference type="AlphaFoldDB" id="A0AAE3IHP2"/>
<name>A0AAE3IHP2_9FIRM</name>
<keyword evidence="2" id="KW-1185">Reference proteome</keyword>
<evidence type="ECO:0000313" key="1">
    <source>
        <dbReference type="EMBL" id="MCU6706030.1"/>
    </source>
</evidence>
<organism evidence="1 2">
    <name type="scientific">Hominimerdicola aceti</name>
    <dbReference type="NCBI Taxonomy" id="2981726"/>
    <lineage>
        <taxon>Bacteria</taxon>
        <taxon>Bacillati</taxon>
        <taxon>Bacillota</taxon>
        <taxon>Clostridia</taxon>
        <taxon>Eubacteriales</taxon>
        <taxon>Oscillospiraceae</taxon>
        <taxon>Hominimerdicola</taxon>
    </lineage>
</organism>
<dbReference type="RefSeq" id="WP_267301216.1">
    <property type="nucleotide sequence ID" value="NZ_JAOQJZ010000008.1"/>
</dbReference>